<dbReference type="EMBL" id="MN740057">
    <property type="protein sequence ID" value="QHT85991.1"/>
    <property type="molecule type" value="Genomic_DNA"/>
</dbReference>
<dbReference type="InterPro" id="IPR029044">
    <property type="entry name" value="Nucleotide-diphossugar_trans"/>
</dbReference>
<sequence length="479" mass="56176">MTNPTIPKILHQIWIGPKPCPTNLMRTWKEKHPDFEYIFWTEEELMKRNIQLQCTEKIDLISEINGKADIIRWELLYLYGGYFVDADSICIEPFDDFFEGKTGFASYENENNRKGLIATGTMGFIPNHPLCRDIIEWIKSEDSNELIQNTRAWYSVGPALLTKFLDTGNYPDFTIYPSYYFLPIHFTGLSYIGHKKVYAYQEWGTAKHSYDTMNSIVLPSCFNEPSEWVSVLITNFNTNPIFVKECLDSIRNQEGHFGMEVVWVDDGSDTENKAQVEELLNGFVKGSRFIKLKYIPRKKNNGHSRALNLGLIYCYYPLIFKMDADDIMMPTRICKQLAFMNNNKNAMICGTNMTLFKADDYSREKKCIRNTNHPLVLSNETFNKELPNWFMNHPTLCYRKEAIEHINGYTKDKYILDNIHEDYDLEVRMLRTYGYIYNLEESLLLYRVHNAQITSKRVLTLDEIIEIKAYICKDKTYNK</sequence>
<evidence type="ECO:0000256" key="1">
    <source>
        <dbReference type="ARBA" id="ARBA00022679"/>
    </source>
</evidence>
<dbReference type="Pfam" id="PF00535">
    <property type="entry name" value="Glycos_transf_2"/>
    <property type="match status" value="1"/>
</dbReference>
<dbReference type="InterPro" id="IPR051706">
    <property type="entry name" value="Glycosyltransferase_domain"/>
</dbReference>
<dbReference type="Pfam" id="PF04488">
    <property type="entry name" value="Gly_transf_sug"/>
    <property type="match status" value="1"/>
</dbReference>
<evidence type="ECO:0000259" key="2">
    <source>
        <dbReference type="Pfam" id="PF00535"/>
    </source>
</evidence>
<keyword evidence="1" id="KW-0808">Transferase</keyword>
<dbReference type="AlphaFoldDB" id="A0A6C0HZ15"/>
<dbReference type="Gene3D" id="3.90.550.20">
    <property type="match status" value="1"/>
</dbReference>
<evidence type="ECO:0000313" key="3">
    <source>
        <dbReference type="EMBL" id="QHT85991.1"/>
    </source>
</evidence>
<dbReference type="GO" id="GO:0000030">
    <property type="term" value="F:mannosyltransferase activity"/>
    <property type="evidence" value="ECO:0007669"/>
    <property type="project" value="TreeGrafter"/>
</dbReference>
<feature type="domain" description="Glycosyltransferase 2-like" evidence="2">
    <location>
        <begin position="230"/>
        <end position="405"/>
    </location>
</feature>
<dbReference type="GO" id="GO:0016020">
    <property type="term" value="C:membrane"/>
    <property type="evidence" value="ECO:0007669"/>
    <property type="project" value="GOC"/>
</dbReference>
<dbReference type="PANTHER" id="PTHR32385:SF15">
    <property type="entry name" value="INOSITOL PHOSPHOCERAMIDE MANNOSYLTRANSFERASE 1"/>
    <property type="match status" value="1"/>
</dbReference>
<protein>
    <recommendedName>
        <fullName evidence="2">Glycosyltransferase 2-like domain-containing protein</fullName>
    </recommendedName>
</protein>
<reference evidence="3" key="1">
    <citation type="journal article" date="2020" name="Nature">
        <title>Giant virus diversity and host interactions through global metagenomics.</title>
        <authorList>
            <person name="Schulz F."/>
            <person name="Roux S."/>
            <person name="Paez-Espino D."/>
            <person name="Jungbluth S."/>
            <person name="Walsh D.A."/>
            <person name="Denef V.J."/>
            <person name="McMahon K.D."/>
            <person name="Konstantinidis K.T."/>
            <person name="Eloe-Fadrosh E.A."/>
            <person name="Kyrpides N.C."/>
            <person name="Woyke T."/>
        </authorList>
    </citation>
    <scope>NUCLEOTIDE SEQUENCE</scope>
    <source>
        <strain evidence="3">GVMAG-M-3300023184-184</strain>
    </source>
</reference>
<name>A0A6C0HZ15_9ZZZZ</name>
<accession>A0A6C0HZ15</accession>
<dbReference type="PANTHER" id="PTHR32385">
    <property type="entry name" value="MANNOSYL PHOSPHORYLINOSITOL CERAMIDE SYNTHASE"/>
    <property type="match status" value="1"/>
</dbReference>
<dbReference type="GO" id="GO:0051999">
    <property type="term" value="P:mannosyl-inositol phosphorylceramide biosynthetic process"/>
    <property type="evidence" value="ECO:0007669"/>
    <property type="project" value="TreeGrafter"/>
</dbReference>
<proteinExistence type="predicted"/>
<dbReference type="InterPro" id="IPR007577">
    <property type="entry name" value="GlycoTrfase_DXD_sugar-bd_CS"/>
</dbReference>
<dbReference type="SUPFAM" id="SSF53448">
    <property type="entry name" value="Nucleotide-diphospho-sugar transferases"/>
    <property type="match status" value="2"/>
</dbReference>
<dbReference type="InterPro" id="IPR001173">
    <property type="entry name" value="Glyco_trans_2-like"/>
</dbReference>
<organism evidence="3">
    <name type="scientific">viral metagenome</name>
    <dbReference type="NCBI Taxonomy" id="1070528"/>
    <lineage>
        <taxon>unclassified sequences</taxon>
        <taxon>metagenomes</taxon>
        <taxon>organismal metagenomes</taxon>
    </lineage>
</organism>
<dbReference type="Gene3D" id="3.90.550.10">
    <property type="entry name" value="Spore Coat Polysaccharide Biosynthesis Protein SpsA, Chain A"/>
    <property type="match status" value="1"/>
</dbReference>